<evidence type="ECO:0008006" key="3">
    <source>
        <dbReference type="Google" id="ProtNLM"/>
    </source>
</evidence>
<evidence type="ECO:0000313" key="1">
    <source>
        <dbReference type="EMBL" id="UYP45812.1"/>
    </source>
</evidence>
<accession>A0ABY6HQP2</accession>
<proteinExistence type="predicted"/>
<name>A0ABY6HQP2_9ARCH</name>
<evidence type="ECO:0000313" key="2">
    <source>
        <dbReference type="Proteomes" id="UP001208689"/>
    </source>
</evidence>
<dbReference type="EMBL" id="CP104013">
    <property type="protein sequence ID" value="UYP45812.1"/>
    <property type="molecule type" value="Genomic_DNA"/>
</dbReference>
<sequence>MNTQEMLENAVYQQLFLGGKRIMGKNPDNTMQLTGVDEILSRFIKDLQNSLQLLASHKIHEFLTHFGDLFSVDLTLTEKRIQTNFDGMGGIEQLVGQETVLYYMVMTKLLEALREKAYAQWGFERIKIAFEKQTKQKFTTETHQKIQHLAAINESNISLLYNLCFILLLSSAYDKTKFSTTLKRLTSVKINKIIEKIR</sequence>
<keyword evidence="2" id="KW-1185">Reference proteome</keyword>
<organism evidence="1 2">
    <name type="scientific">Candidatus Lokiarchaeum ossiferum</name>
    <dbReference type="NCBI Taxonomy" id="2951803"/>
    <lineage>
        <taxon>Archaea</taxon>
        <taxon>Promethearchaeati</taxon>
        <taxon>Promethearchaeota</taxon>
        <taxon>Promethearchaeia</taxon>
        <taxon>Promethearchaeales</taxon>
        <taxon>Promethearchaeaceae</taxon>
        <taxon>Candidatus Lokiarchaeum</taxon>
    </lineage>
</organism>
<gene>
    <name evidence="1" type="ORF">NEF87_002097</name>
</gene>
<protein>
    <recommendedName>
        <fullName evidence="3">Globin-sensor domain-containing protein</fullName>
    </recommendedName>
</protein>
<dbReference type="Proteomes" id="UP001208689">
    <property type="component" value="Chromosome"/>
</dbReference>
<reference evidence="1" key="1">
    <citation type="submission" date="2022-09" db="EMBL/GenBank/DDBJ databases">
        <title>Actin cytoskeleton and complex cell architecture in an #Asgard archaeon.</title>
        <authorList>
            <person name="Ponce Toledo R.I."/>
            <person name="Schleper C."/>
            <person name="Rodrigues Oliveira T."/>
            <person name="Wollweber F."/>
            <person name="Xu J."/>
            <person name="Rittmann S."/>
            <person name="Klingl A."/>
            <person name="Pilhofer M."/>
        </authorList>
    </citation>
    <scope>NUCLEOTIDE SEQUENCE</scope>
    <source>
        <strain evidence="1">B-35</strain>
    </source>
</reference>